<dbReference type="OrthoDB" id="5089701at2759"/>
<feature type="region of interest" description="Disordered" evidence="3">
    <location>
        <begin position="419"/>
        <end position="439"/>
    </location>
</feature>
<dbReference type="RefSeq" id="XP_013315740.1">
    <property type="nucleotide sequence ID" value="XM_013460286.1"/>
</dbReference>
<comment type="subcellular location">
    <subcellularLocation>
        <location evidence="1">Nucleus</location>
    </subcellularLocation>
</comment>
<dbReference type="EMBL" id="KN847320">
    <property type="protein sequence ID" value="KIW55157.1"/>
    <property type="molecule type" value="Genomic_DNA"/>
</dbReference>
<keyword evidence="5" id="KW-1185">Reference proteome</keyword>
<dbReference type="STRING" id="348802.A0A0D2CYD0"/>
<dbReference type="CDD" id="cd12148">
    <property type="entry name" value="fungal_TF_MHR"/>
    <property type="match status" value="1"/>
</dbReference>
<dbReference type="HOGENOM" id="CLU_009030_0_2_1"/>
<reference evidence="4 5" key="1">
    <citation type="submission" date="2015-01" db="EMBL/GenBank/DDBJ databases">
        <title>The Genome Sequence of Exophiala xenobiotica CBS118157.</title>
        <authorList>
            <consortium name="The Broad Institute Genomics Platform"/>
            <person name="Cuomo C."/>
            <person name="de Hoog S."/>
            <person name="Gorbushina A."/>
            <person name="Stielow B."/>
            <person name="Teixiera M."/>
            <person name="Abouelleil A."/>
            <person name="Chapman S.B."/>
            <person name="Priest M."/>
            <person name="Young S.K."/>
            <person name="Wortman J."/>
            <person name="Nusbaum C."/>
            <person name="Birren B."/>
        </authorList>
    </citation>
    <scope>NUCLEOTIDE SEQUENCE [LARGE SCALE GENOMIC DNA]</scope>
    <source>
        <strain evidence="4 5">CBS 118157</strain>
    </source>
</reference>
<dbReference type="InterPro" id="IPR021858">
    <property type="entry name" value="Fun_TF"/>
</dbReference>
<proteinExistence type="predicted"/>
<dbReference type="PANTHER" id="PTHR37534">
    <property type="entry name" value="TRANSCRIPTIONAL ACTIVATOR PROTEIN UGA3"/>
    <property type="match status" value="1"/>
</dbReference>
<keyword evidence="2" id="KW-0539">Nucleus</keyword>
<evidence type="ECO:0000256" key="2">
    <source>
        <dbReference type="ARBA" id="ARBA00023242"/>
    </source>
</evidence>
<feature type="compositionally biased region" description="Polar residues" evidence="3">
    <location>
        <begin position="426"/>
        <end position="435"/>
    </location>
</feature>
<evidence type="ECO:0000256" key="1">
    <source>
        <dbReference type="ARBA" id="ARBA00004123"/>
    </source>
</evidence>
<dbReference type="RefSeq" id="XP_013315741.1">
    <property type="nucleotide sequence ID" value="XM_013460287.1"/>
</dbReference>
<organism evidence="4 5">
    <name type="scientific">Exophiala xenobiotica</name>
    <dbReference type="NCBI Taxonomy" id="348802"/>
    <lineage>
        <taxon>Eukaryota</taxon>
        <taxon>Fungi</taxon>
        <taxon>Dikarya</taxon>
        <taxon>Ascomycota</taxon>
        <taxon>Pezizomycotina</taxon>
        <taxon>Eurotiomycetes</taxon>
        <taxon>Chaetothyriomycetidae</taxon>
        <taxon>Chaetothyriales</taxon>
        <taxon>Herpotrichiellaceae</taxon>
        <taxon>Exophiala</taxon>
    </lineage>
</organism>
<evidence type="ECO:0000256" key="3">
    <source>
        <dbReference type="SAM" id="MobiDB-lite"/>
    </source>
</evidence>
<evidence type="ECO:0000313" key="5">
    <source>
        <dbReference type="Proteomes" id="UP000054342"/>
    </source>
</evidence>
<evidence type="ECO:0000313" key="4">
    <source>
        <dbReference type="EMBL" id="KIW55157.1"/>
    </source>
</evidence>
<gene>
    <name evidence="4" type="ORF">PV05_07461</name>
</gene>
<dbReference type="AlphaFoldDB" id="A0A0D2CYD0"/>
<dbReference type="GeneID" id="25329369"/>
<evidence type="ECO:0008006" key="6">
    <source>
        <dbReference type="Google" id="ProtNLM"/>
    </source>
</evidence>
<accession>A0A0D2CYD0</accession>
<dbReference type="GO" id="GO:0005634">
    <property type="term" value="C:nucleus"/>
    <property type="evidence" value="ECO:0007669"/>
    <property type="project" value="UniProtKB-SubCell"/>
</dbReference>
<dbReference type="EMBL" id="KN847320">
    <property type="protein sequence ID" value="KIW55156.1"/>
    <property type="molecule type" value="Genomic_DNA"/>
</dbReference>
<protein>
    <recommendedName>
        <fullName evidence="6">Transcription factor domain-containing protein</fullName>
    </recommendedName>
</protein>
<sequence length="579" mass="65039">MEAPEDCEIDSITAGWEDFPMEHFVADTVLCDMYPTCPDGAETRFEPSDNFDLCLGLSDDSLDLFSEVVQPQTPSAPTYETPYLNYSPVSVSFTYGADLGDIDAATIRLLLDCYQQKLVPALTPAQVYPKSPWQILHIPKVHETLGEVLVRGDAGNPRVALFFAVLSAAAYHVDALGPEESKEDSTIPWKVLGQRFRCRAKERLKSSFRSLSSKGQMEDYTDMLLALLSMVTVCVVSGDMLEIYAYLRDIERLIVHHGLDRIHMSKSIRMLHSTFLYLTTLQGSIRIFSENGRSEMHAPLLLDSRQEAGAMFTLDQDGSIWAKLLQSRTDLNGTDVNKNDLRQTGNGIHDHGEWTPSMFEQIYSIPETLFRLIGRATKLAGLVDQGEGQRETSVLATSNPTSKLITALETDICGWKNDIPRPGSITRPNDNQTPFPQDRSSKASSALLYHFREAVHSALMIYFYRCVRIVDTYTVQPFVERTMEHIQVYAGERLKSGYHSSSTIWPVFVAACEALNDEARQKMSAWFTQEAAQTGLRSFQMAGQAVKDVWDARDRSGNRNLPWAHILKHNNTLDKLMPS</sequence>
<dbReference type="Pfam" id="PF11951">
    <property type="entry name" value="Fungal_trans_2"/>
    <property type="match status" value="1"/>
</dbReference>
<name>A0A0D2CYD0_9EURO</name>
<dbReference type="Proteomes" id="UP000054342">
    <property type="component" value="Unassembled WGS sequence"/>
</dbReference>
<dbReference type="PANTHER" id="PTHR37534:SF46">
    <property type="entry name" value="ZN(II)2CYS6 TRANSCRIPTION FACTOR (EUROFUNG)"/>
    <property type="match status" value="1"/>
</dbReference>